<name>A0A6A4H2L8_9AGAR</name>
<feature type="compositionally biased region" description="Basic and acidic residues" evidence="1">
    <location>
        <begin position="235"/>
        <end position="245"/>
    </location>
</feature>
<evidence type="ECO:0000313" key="3">
    <source>
        <dbReference type="Proteomes" id="UP000799118"/>
    </source>
</evidence>
<keyword evidence="3" id="KW-1185">Reference proteome</keyword>
<organism evidence="2 3">
    <name type="scientific">Gymnopus androsaceus JB14</name>
    <dbReference type="NCBI Taxonomy" id="1447944"/>
    <lineage>
        <taxon>Eukaryota</taxon>
        <taxon>Fungi</taxon>
        <taxon>Dikarya</taxon>
        <taxon>Basidiomycota</taxon>
        <taxon>Agaricomycotina</taxon>
        <taxon>Agaricomycetes</taxon>
        <taxon>Agaricomycetidae</taxon>
        <taxon>Agaricales</taxon>
        <taxon>Marasmiineae</taxon>
        <taxon>Omphalotaceae</taxon>
        <taxon>Gymnopus</taxon>
    </lineage>
</organism>
<evidence type="ECO:0008006" key="4">
    <source>
        <dbReference type="Google" id="ProtNLM"/>
    </source>
</evidence>
<feature type="region of interest" description="Disordered" evidence="1">
    <location>
        <begin position="231"/>
        <end position="258"/>
    </location>
</feature>
<sequence>MYEPAKNYTTKSAQPIMPQLSSLLTPIPKMSPSSSSTVITEMVHVAHTASSSTSTSSTSTVASTVNFSHTRKQQYQILLPPKLKKPTAEQLVLENEALHKLAIAAGAILDVNYAQMKLMDYKNEWLRQKAFVKKKQVALKPKLKGIKKRWQKKGRKLQQKQRSDRLRRMPEQWWLVKVKVELEVTCKVEAEAWTITPEPMISMPAQDHPQPRQPPVSPELTILLPDNRPFINASPEHHTSEDSASKKKQSSKQSKPKGYKWIGKGLQFEVLWDDGDVTWEKRSNIEDCAALDEFDSYKANILVKLDGFGVEIVDINAELLIQQLNIRGSAKLVLKFEYGEANTSMKGNSHGWPSAILAAISDPSLKYIHCGLISHQKNIGKDS</sequence>
<dbReference type="OrthoDB" id="3158924at2759"/>
<proteinExistence type="predicted"/>
<dbReference type="AlphaFoldDB" id="A0A6A4H2L8"/>
<evidence type="ECO:0000256" key="1">
    <source>
        <dbReference type="SAM" id="MobiDB-lite"/>
    </source>
</evidence>
<reference evidence="2" key="1">
    <citation type="journal article" date="2019" name="Environ. Microbiol.">
        <title>Fungal ecological strategies reflected in gene transcription - a case study of two litter decomposers.</title>
        <authorList>
            <person name="Barbi F."/>
            <person name="Kohler A."/>
            <person name="Barry K."/>
            <person name="Baskaran P."/>
            <person name="Daum C."/>
            <person name="Fauchery L."/>
            <person name="Ihrmark K."/>
            <person name="Kuo A."/>
            <person name="LaButti K."/>
            <person name="Lipzen A."/>
            <person name="Morin E."/>
            <person name="Grigoriev I.V."/>
            <person name="Henrissat B."/>
            <person name="Lindahl B."/>
            <person name="Martin F."/>
        </authorList>
    </citation>
    <scope>NUCLEOTIDE SEQUENCE</scope>
    <source>
        <strain evidence="2">JB14</strain>
    </source>
</reference>
<feature type="compositionally biased region" description="Basic residues" evidence="1">
    <location>
        <begin position="246"/>
        <end position="258"/>
    </location>
</feature>
<gene>
    <name evidence="2" type="ORF">BT96DRAFT_945268</name>
</gene>
<dbReference type="Proteomes" id="UP000799118">
    <property type="component" value="Unassembled WGS sequence"/>
</dbReference>
<protein>
    <recommendedName>
        <fullName evidence="4">Chromo domain-containing protein</fullName>
    </recommendedName>
</protein>
<accession>A0A6A4H2L8</accession>
<evidence type="ECO:0000313" key="2">
    <source>
        <dbReference type="EMBL" id="KAE9391575.1"/>
    </source>
</evidence>
<dbReference type="EMBL" id="ML769619">
    <property type="protein sequence ID" value="KAE9391575.1"/>
    <property type="molecule type" value="Genomic_DNA"/>
</dbReference>